<evidence type="ECO:0008006" key="4">
    <source>
        <dbReference type="Google" id="ProtNLM"/>
    </source>
</evidence>
<dbReference type="AlphaFoldDB" id="A0ABD2Z2S1"/>
<dbReference type="InterPro" id="IPR002885">
    <property type="entry name" value="PPR_rpt"/>
</dbReference>
<accession>A0ABD2Z2S1</accession>
<dbReference type="NCBIfam" id="TIGR00756">
    <property type="entry name" value="PPR"/>
    <property type="match status" value="2"/>
</dbReference>
<dbReference type="InterPro" id="IPR046960">
    <property type="entry name" value="PPR_At4g14850-like_plant"/>
</dbReference>
<evidence type="ECO:0000256" key="1">
    <source>
        <dbReference type="ARBA" id="ARBA00022737"/>
    </source>
</evidence>
<gene>
    <name evidence="2" type="ORF">ACH5RR_026502</name>
</gene>
<protein>
    <recommendedName>
        <fullName evidence="4">Pentatricopeptide repeat-containing protein</fullName>
    </recommendedName>
</protein>
<name>A0ABD2Z2S1_9GENT</name>
<dbReference type="PANTHER" id="PTHR47926:SF531">
    <property type="entry name" value="TETRATRICOPEPTIDE REPEAT SUPERFAMILY PROTEIN"/>
    <property type="match status" value="1"/>
</dbReference>
<proteinExistence type="predicted"/>
<dbReference type="PANTHER" id="PTHR47926">
    <property type="entry name" value="PENTATRICOPEPTIDE REPEAT-CONTAINING PROTEIN"/>
    <property type="match status" value="1"/>
</dbReference>
<dbReference type="EMBL" id="JBJUIK010000011">
    <property type="protein sequence ID" value="KAL3513785.1"/>
    <property type="molecule type" value="Genomic_DNA"/>
</dbReference>
<reference evidence="2 3" key="1">
    <citation type="submission" date="2024-11" db="EMBL/GenBank/DDBJ databases">
        <title>A near-complete genome assembly of Cinchona calisaya.</title>
        <authorList>
            <person name="Lian D.C."/>
            <person name="Zhao X.W."/>
            <person name="Wei L."/>
        </authorList>
    </citation>
    <scope>NUCLEOTIDE SEQUENCE [LARGE SCALE GENOMIC DNA]</scope>
    <source>
        <tissue evidence="2">Nenye</tissue>
    </source>
</reference>
<comment type="caution">
    <text evidence="2">The sequence shown here is derived from an EMBL/GenBank/DDBJ whole genome shotgun (WGS) entry which is preliminary data.</text>
</comment>
<evidence type="ECO:0000313" key="2">
    <source>
        <dbReference type="EMBL" id="KAL3513785.1"/>
    </source>
</evidence>
<dbReference type="Pfam" id="PF01535">
    <property type="entry name" value="PPR"/>
    <property type="match status" value="2"/>
</dbReference>
<dbReference type="Proteomes" id="UP001630127">
    <property type="component" value="Unassembled WGS sequence"/>
</dbReference>
<dbReference type="Gene3D" id="1.25.40.10">
    <property type="entry name" value="Tetratricopeptide repeat domain"/>
    <property type="match status" value="1"/>
</dbReference>
<dbReference type="InterPro" id="IPR011990">
    <property type="entry name" value="TPR-like_helical_dom_sf"/>
</dbReference>
<evidence type="ECO:0000313" key="3">
    <source>
        <dbReference type="Proteomes" id="UP001630127"/>
    </source>
</evidence>
<keyword evidence="3" id="KW-1185">Reference proteome</keyword>
<organism evidence="2 3">
    <name type="scientific">Cinchona calisaya</name>
    <dbReference type="NCBI Taxonomy" id="153742"/>
    <lineage>
        <taxon>Eukaryota</taxon>
        <taxon>Viridiplantae</taxon>
        <taxon>Streptophyta</taxon>
        <taxon>Embryophyta</taxon>
        <taxon>Tracheophyta</taxon>
        <taxon>Spermatophyta</taxon>
        <taxon>Magnoliopsida</taxon>
        <taxon>eudicotyledons</taxon>
        <taxon>Gunneridae</taxon>
        <taxon>Pentapetalae</taxon>
        <taxon>asterids</taxon>
        <taxon>lamiids</taxon>
        <taxon>Gentianales</taxon>
        <taxon>Rubiaceae</taxon>
        <taxon>Cinchonoideae</taxon>
        <taxon>Cinchoneae</taxon>
        <taxon>Cinchona</taxon>
    </lineage>
</organism>
<sequence>MCSEGLKPDDVIFIAVLSACTHGGLLDEGKRVFDQMVHNFDIRPRIEHYGCMVDLLGRTGKLEEAIRFVESMHLQPNAVIWATLLSACKIHGNGELLESLTKKILDQEPTNPGYLTLITNLSSSVGRWNMHWRSA</sequence>
<keyword evidence="1" id="KW-0677">Repeat</keyword>